<dbReference type="InterPro" id="IPR043502">
    <property type="entry name" value="DNA/RNA_pol_sf"/>
</dbReference>
<sequence>MPRIDTSIALLRLHVDSMYKPIKQKKRTFNDEKNQVVRTKVDLLLKGDAIRELQFSEWIENVVLVKKPNGTWRMCQTSRV</sequence>
<comment type="caution">
    <text evidence="1">The sequence shown here is derived from an EMBL/GenBank/DDBJ whole genome shotgun (WGS) entry which is preliminary data.</text>
</comment>
<dbReference type="SUPFAM" id="SSF56672">
    <property type="entry name" value="DNA/RNA polymerases"/>
    <property type="match status" value="1"/>
</dbReference>
<evidence type="ECO:0000313" key="1">
    <source>
        <dbReference type="EMBL" id="GAA0159305.1"/>
    </source>
</evidence>
<dbReference type="AlphaFoldDB" id="A0AAV3Q9J5"/>
<dbReference type="Proteomes" id="UP001454036">
    <property type="component" value="Unassembled WGS sequence"/>
</dbReference>
<keyword evidence="2" id="KW-1185">Reference proteome</keyword>
<gene>
    <name evidence="1" type="ORF">LIER_38836</name>
</gene>
<evidence type="ECO:0000313" key="2">
    <source>
        <dbReference type="Proteomes" id="UP001454036"/>
    </source>
</evidence>
<accession>A0AAV3Q9J5</accession>
<proteinExistence type="predicted"/>
<dbReference type="Gene3D" id="3.10.10.10">
    <property type="entry name" value="HIV Type 1 Reverse Transcriptase, subunit A, domain 1"/>
    <property type="match status" value="1"/>
</dbReference>
<protein>
    <submittedName>
        <fullName evidence="1">Uncharacterized protein</fullName>
    </submittedName>
</protein>
<reference evidence="1 2" key="1">
    <citation type="submission" date="2024-01" db="EMBL/GenBank/DDBJ databases">
        <title>The complete chloroplast genome sequence of Lithospermum erythrorhizon: insights into the phylogenetic relationship among Boraginaceae species and the maternal lineages of purple gromwells.</title>
        <authorList>
            <person name="Okada T."/>
            <person name="Watanabe K."/>
        </authorList>
    </citation>
    <scope>NUCLEOTIDE SEQUENCE [LARGE SCALE GENOMIC DNA]</scope>
</reference>
<name>A0AAV3Q9J5_LITER</name>
<dbReference type="EMBL" id="BAABME010020084">
    <property type="protein sequence ID" value="GAA0159305.1"/>
    <property type="molecule type" value="Genomic_DNA"/>
</dbReference>
<organism evidence="1 2">
    <name type="scientific">Lithospermum erythrorhizon</name>
    <name type="common">Purple gromwell</name>
    <name type="synonym">Lithospermum officinale var. erythrorhizon</name>
    <dbReference type="NCBI Taxonomy" id="34254"/>
    <lineage>
        <taxon>Eukaryota</taxon>
        <taxon>Viridiplantae</taxon>
        <taxon>Streptophyta</taxon>
        <taxon>Embryophyta</taxon>
        <taxon>Tracheophyta</taxon>
        <taxon>Spermatophyta</taxon>
        <taxon>Magnoliopsida</taxon>
        <taxon>eudicotyledons</taxon>
        <taxon>Gunneridae</taxon>
        <taxon>Pentapetalae</taxon>
        <taxon>asterids</taxon>
        <taxon>lamiids</taxon>
        <taxon>Boraginales</taxon>
        <taxon>Boraginaceae</taxon>
        <taxon>Boraginoideae</taxon>
        <taxon>Lithospermeae</taxon>
        <taxon>Lithospermum</taxon>
    </lineage>
</organism>